<sequence>MKCPSRVGVDELTKRRFGRETQKHGRSKGSCQSLINRSSRRFSRSPAHSIPTYQSVQEVRRASAIRLYYDQAAPAHIVDTIREIQCGKQRINEEEEEEEEEEDRSSSPFIGLSFVFLSIQQPVHALELPYLGIKRPFTHSPQGVDVRQTEGGGEGQSGNLEETEEQITASST</sequence>
<evidence type="ECO:0000256" key="1">
    <source>
        <dbReference type="SAM" id="Coils"/>
    </source>
</evidence>
<accession>A0A9N7UQA5</accession>
<gene>
    <name evidence="3" type="ORF">PLEPLA_LOCUS22581</name>
</gene>
<reference evidence="3" key="1">
    <citation type="submission" date="2020-03" db="EMBL/GenBank/DDBJ databases">
        <authorList>
            <person name="Weist P."/>
        </authorList>
    </citation>
    <scope>NUCLEOTIDE SEQUENCE</scope>
</reference>
<evidence type="ECO:0000313" key="4">
    <source>
        <dbReference type="Proteomes" id="UP001153269"/>
    </source>
</evidence>
<keyword evidence="4" id="KW-1185">Reference proteome</keyword>
<protein>
    <submittedName>
        <fullName evidence="3">Uncharacterized protein</fullName>
    </submittedName>
</protein>
<feature type="coiled-coil region" evidence="1">
    <location>
        <begin position="77"/>
        <end position="104"/>
    </location>
</feature>
<organism evidence="3 4">
    <name type="scientific">Pleuronectes platessa</name>
    <name type="common">European plaice</name>
    <dbReference type="NCBI Taxonomy" id="8262"/>
    <lineage>
        <taxon>Eukaryota</taxon>
        <taxon>Metazoa</taxon>
        <taxon>Chordata</taxon>
        <taxon>Craniata</taxon>
        <taxon>Vertebrata</taxon>
        <taxon>Euteleostomi</taxon>
        <taxon>Actinopterygii</taxon>
        <taxon>Neopterygii</taxon>
        <taxon>Teleostei</taxon>
        <taxon>Neoteleostei</taxon>
        <taxon>Acanthomorphata</taxon>
        <taxon>Carangaria</taxon>
        <taxon>Pleuronectiformes</taxon>
        <taxon>Pleuronectoidei</taxon>
        <taxon>Pleuronectidae</taxon>
        <taxon>Pleuronectes</taxon>
    </lineage>
</organism>
<evidence type="ECO:0000256" key="2">
    <source>
        <dbReference type="SAM" id="MobiDB-lite"/>
    </source>
</evidence>
<feature type="region of interest" description="Disordered" evidence="2">
    <location>
        <begin position="139"/>
        <end position="172"/>
    </location>
</feature>
<dbReference type="EMBL" id="CADEAL010001669">
    <property type="protein sequence ID" value="CAB1434539.1"/>
    <property type="molecule type" value="Genomic_DNA"/>
</dbReference>
<dbReference type="AlphaFoldDB" id="A0A9N7UQA5"/>
<evidence type="ECO:0000313" key="3">
    <source>
        <dbReference type="EMBL" id="CAB1434539.1"/>
    </source>
</evidence>
<dbReference type="Proteomes" id="UP001153269">
    <property type="component" value="Unassembled WGS sequence"/>
</dbReference>
<feature type="region of interest" description="Disordered" evidence="2">
    <location>
        <begin position="1"/>
        <end position="49"/>
    </location>
</feature>
<keyword evidence="1" id="KW-0175">Coiled coil</keyword>
<proteinExistence type="predicted"/>
<name>A0A9N7UQA5_PLEPL</name>
<feature type="compositionally biased region" description="Basic and acidic residues" evidence="2">
    <location>
        <begin position="8"/>
        <end position="23"/>
    </location>
</feature>
<comment type="caution">
    <text evidence="3">The sequence shown here is derived from an EMBL/GenBank/DDBJ whole genome shotgun (WGS) entry which is preliminary data.</text>
</comment>